<dbReference type="GO" id="GO:0009279">
    <property type="term" value="C:cell outer membrane"/>
    <property type="evidence" value="ECO:0007669"/>
    <property type="project" value="UniProtKB-SubCell"/>
</dbReference>
<dbReference type="OrthoDB" id="9795928at2"/>
<evidence type="ECO:0000256" key="5">
    <source>
        <dbReference type="ARBA" id="ARBA00022729"/>
    </source>
</evidence>
<dbReference type="Pfam" id="PF00593">
    <property type="entry name" value="TonB_dep_Rec_b-barrel"/>
    <property type="match status" value="1"/>
</dbReference>
<evidence type="ECO:0000256" key="1">
    <source>
        <dbReference type="ARBA" id="ARBA00004571"/>
    </source>
</evidence>
<dbReference type="InterPro" id="IPR036942">
    <property type="entry name" value="Beta-barrel_TonB_sf"/>
</dbReference>
<dbReference type="PANTHER" id="PTHR30069:SF29">
    <property type="entry name" value="HEMOGLOBIN AND HEMOGLOBIN-HAPTOGLOBIN-BINDING PROTEIN 1-RELATED"/>
    <property type="match status" value="1"/>
</dbReference>
<dbReference type="Gene3D" id="2.40.170.20">
    <property type="entry name" value="TonB-dependent receptor, beta-barrel domain"/>
    <property type="match status" value="1"/>
</dbReference>
<evidence type="ECO:0000313" key="15">
    <source>
        <dbReference type="EMBL" id="OIN57894.1"/>
    </source>
</evidence>
<dbReference type="Gene3D" id="2.170.130.10">
    <property type="entry name" value="TonB-dependent receptor, plug domain"/>
    <property type="match status" value="1"/>
</dbReference>
<keyword evidence="4 10" id="KW-0812">Transmembrane</keyword>
<keyword evidence="16" id="KW-1185">Reference proteome</keyword>
<dbReference type="EMBL" id="MORL01000009">
    <property type="protein sequence ID" value="OIN57894.1"/>
    <property type="molecule type" value="Genomic_DNA"/>
</dbReference>
<feature type="domain" description="TonB-dependent receptor-like beta-barrel" evidence="13">
    <location>
        <begin position="381"/>
        <end position="761"/>
    </location>
</feature>
<comment type="subcellular location">
    <subcellularLocation>
        <location evidence="1 10">Cell outer membrane</location>
        <topology evidence="1 10">Multi-pass membrane protein</topology>
    </subcellularLocation>
</comment>
<evidence type="ECO:0000256" key="11">
    <source>
        <dbReference type="RuleBase" id="RU003357"/>
    </source>
</evidence>
<name>A0A1S2VGP6_9BACT</name>
<dbReference type="InterPro" id="IPR000531">
    <property type="entry name" value="Beta-barrel_TonB"/>
</dbReference>
<evidence type="ECO:0000256" key="2">
    <source>
        <dbReference type="ARBA" id="ARBA00022448"/>
    </source>
</evidence>
<dbReference type="InterPro" id="IPR012910">
    <property type="entry name" value="Plug_dom"/>
</dbReference>
<dbReference type="SUPFAM" id="SSF56935">
    <property type="entry name" value="Porins"/>
    <property type="match status" value="1"/>
</dbReference>
<evidence type="ECO:0000256" key="7">
    <source>
        <dbReference type="ARBA" id="ARBA00023136"/>
    </source>
</evidence>
<protein>
    <submittedName>
        <fullName evidence="15">TonB-dependent receptor</fullName>
    </submittedName>
</protein>
<proteinExistence type="inferred from homology"/>
<evidence type="ECO:0000256" key="10">
    <source>
        <dbReference type="PROSITE-ProRule" id="PRU01360"/>
    </source>
</evidence>
<dbReference type="RefSeq" id="WP_071504484.1">
    <property type="nucleotide sequence ID" value="NZ_MORL01000009.1"/>
</dbReference>
<keyword evidence="9 10" id="KW-0998">Cell outer membrane</keyword>
<keyword evidence="6 11" id="KW-0798">TonB box</keyword>
<dbReference type="PROSITE" id="PS52016">
    <property type="entry name" value="TONB_DEPENDENT_REC_3"/>
    <property type="match status" value="1"/>
</dbReference>
<evidence type="ECO:0000256" key="4">
    <source>
        <dbReference type="ARBA" id="ARBA00022692"/>
    </source>
</evidence>
<evidence type="ECO:0000256" key="8">
    <source>
        <dbReference type="ARBA" id="ARBA00023170"/>
    </source>
</evidence>
<dbReference type="Pfam" id="PF07715">
    <property type="entry name" value="Plug"/>
    <property type="match status" value="1"/>
</dbReference>
<keyword evidence="5 12" id="KW-0732">Signal</keyword>
<evidence type="ECO:0000259" key="14">
    <source>
        <dbReference type="Pfam" id="PF07715"/>
    </source>
</evidence>
<dbReference type="GO" id="GO:0044718">
    <property type="term" value="P:siderophore transmembrane transport"/>
    <property type="evidence" value="ECO:0007669"/>
    <property type="project" value="TreeGrafter"/>
</dbReference>
<dbReference type="InterPro" id="IPR037066">
    <property type="entry name" value="Plug_dom_sf"/>
</dbReference>
<comment type="similarity">
    <text evidence="10 11">Belongs to the TonB-dependent receptor family.</text>
</comment>
<dbReference type="PANTHER" id="PTHR30069">
    <property type="entry name" value="TONB-DEPENDENT OUTER MEMBRANE RECEPTOR"/>
    <property type="match status" value="1"/>
</dbReference>
<gene>
    <name evidence="15" type="ORF">BLX24_17530</name>
</gene>
<keyword evidence="2 10" id="KW-0813">Transport</keyword>
<evidence type="ECO:0000256" key="9">
    <source>
        <dbReference type="ARBA" id="ARBA00023237"/>
    </source>
</evidence>
<sequence>MYKLLLVLCLVPNLVLAQLNGIITDKNTREPLIGATVYLRELKKGAVTDVNGHYRFSNLPAGYQAVEVRLVGYQTVNRKVKIGSDSSTVNFALETDSRQLQEVVVTGLTTGATVKESPIPIMTYSKLQWLQSSSTNLVDAVVKLPGMSQITTGVGLSKPVIRGLGFNRVITVHDGVRQEDNQWGEEHALQVDEYSIDRYEIIKGAGSLLYGSDGLGGVMSLISARPPEPGVMRGQVLTNYQSNNQMFGVSGMVEGSAKNGVFGRFRTSYKNAGNYRNQYDGRVYGSAYRELDLNATVGVNRSWGYSQVYVSNFHQDINIVTGERDRLGRFQKLVRLTNETEGLVTVSDDELRGRAINPANYQSLNHMKLSWNTFAKLGSGNLSTVISYNQNRRLEYASTLTPGEPALFFMLQNVFYDLKYYLNAKNGWDVTFGWNGMNQWNQNRGLDVLYPGYRFWDNGLLAFFQKKTDRLTMSGGVRFDVRQMAVNPLYVTPDGAFTETASSQNQTRFAGLNKTFSNPTGSFGASYNLTRQFTVKANVARVFRAPSVPELSANGEHAGTFRYEIGSPNLRSETSWQGDLGVELETPGVHVIASVFRNQISNYTFSEKVLDRFGRDSIVDPARPILTYRYVQGNAVLYGAELQATVNPLNARWFNLMGSYSLVRSRNLSARNDSARYLPFLPPPRFIAQLKLTKTQWGDRMKNLYAQIEVEHNQAQNQALLAYGTETPTPGFTLCNIGGGGDIANADGRTLFSVYLTVQNVFDRAYQSHQNRLKYFGLNPATGRAGVFNMGRNVSVKVVVPLSFAPKAKP</sequence>
<dbReference type="Proteomes" id="UP000181790">
    <property type="component" value="Unassembled WGS sequence"/>
</dbReference>
<reference evidence="15 16" key="1">
    <citation type="submission" date="2016-10" db="EMBL/GenBank/DDBJ databases">
        <title>Arsenicibacter rosenii gen. nov., sp. nov., an efficient arsenic-methylating bacterium isolated from an arsenic-contaminated paddy soil.</title>
        <authorList>
            <person name="Huang K."/>
        </authorList>
    </citation>
    <scope>NUCLEOTIDE SEQUENCE [LARGE SCALE GENOMIC DNA]</scope>
    <source>
        <strain evidence="15 16">SM-1</strain>
    </source>
</reference>
<keyword evidence="3 10" id="KW-1134">Transmembrane beta strand</keyword>
<feature type="chain" id="PRO_5010240740" evidence="12">
    <location>
        <begin position="18"/>
        <end position="810"/>
    </location>
</feature>
<evidence type="ECO:0000256" key="6">
    <source>
        <dbReference type="ARBA" id="ARBA00023077"/>
    </source>
</evidence>
<evidence type="ECO:0000313" key="16">
    <source>
        <dbReference type="Proteomes" id="UP000181790"/>
    </source>
</evidence>
<feature type="domain" description="TonB-dependent receptor plug" evidence="14">
    <location>
        <begin position="114"/>
        <end position="218"/>
    </location>
</feature>
<dbReference type="SUPFAM" id="SSF49464">
    <property type="entry name" value="Carboxypeptidase regulatory domain-like"/>
    <property type="match status" value="1"/>
</dbReference>
<evidence type="ECO:0000256" key="12">
    <source>
        <dbReference type="SAM" id="SignalP"/>
    </source>
</evidence>
<dbReference type="InterPro" id="IPR039426">
    <property type="entry name" value="TonB-dep_rcpt-like"/>
</dbReference>
<keyword evidence="7 10" id="KW-0472">Membrane</keyword>
<accession>A0A1S2VGP6</accession>
<dbReference type="GO" id="GO:0015344">
    <property type="term" value="F:siderophore uptake transmembrane transporter activity"/>
    <property type="evidence" value="ECO:0007669"/>
    <property type="project" value="TreeGrafter"/>
</dbReference>
<dbReference type="Gene3D" id="2.60.40.1120">
    <property type="entry name" value="Carboxypeptidase-like, regulatory domain"/>
    <property type="match status" value="1"/>
</dbReference>
<evidence type="ECO:0000259" key="13">
    <source>
        <dbReference type="Pfam" id="PF00593"/>
    </source>
</evidence>
<comment type="caution">
    <text evidence="15">The sequence shown here is derived from an EMBL/GenBank/DDBJ whole genome shotgun (WGS) entry which is preliminary data.</text>
</comment>
<organism evidence="15 16">
    <name type="scientific">Arsenicibacter rosenii</name>
    <dbReference type="NCBI Taxonomy" id="1750698"/>
    <lineage>
        <taxon>Bacteria</taxon>
        <taxon>Pseudomonadati</taxon>
        <taxon>Bacteroidota</taxon>
        <taxon>Cytophagia</taxon>
        <taxon>Cytophagales</taxon>
        <taxon>Spirosomataceae</taxon>
        <taxon>Arsenicibacter</taxon>
    </lineage>
</organism>
<dbReference type="InterPro" id="IPR008969">
    <property type="entry name" value="CarboxyPept-like_regulatory"/>
</dbReference>
<dbReference type="AlphaFoldDB" id="A0A1S2VGP6"/>
<dbReference type="Pfam" id="PF13715">
    <property type="entry name" value="CarbopepD_reg_2"/>
    <property type="match status" value="1"/>
</dbReference>
<keyword evidence="8 15" id="KW-0675">Receptor</keyword>
<evidence type="ECO:0000256" key="3">
    <source>
        <dbReference type="ARBA" id="ARBA00022452"/>
    </source>
</evidence>
<feature type="signal peptide" evidence="12">
    <location>
        <begin position="1"/>
        <end position="17"/>
    </location>
</feature>